<feature type="transmembrane region" description="Helical" evidence="1">
    <location>
        <begin position="209"/>
        <end position="229"/>
    </location>
</feature>
<feature type="domain" description="EamA" evidence="2">
    <location>
        <begin position="151"/>
        <end position="277"/>
    </location>
</feature>
<protein>
    <submittedName>
        <fullName evidence="3">EamA-like transporter family protein</fullName>
    </submittedName>
</protein>
<dbReference type="STRING" id="1486859.SAMN05444273_104322"/>
<proteinExistence type="predicted"/>
<dbReference type="AlphaFoldDB" id="A0A1M4ZV38"/>
<organism evidence="3 4">
    <name type="scientific">Litoreibacter ascidiaceicola</name>
    <dbReference type="NCBI Taxonomy" id="1486859"/>
    <lineage>
        <taxon>Bacteria</taxon>
        <taxon>Pseudomonadati</taxon>
        <taxon>Pseudomonadota</taxon>
        <taxon>Alphaproteobacteria</taxon>
        <taxon>Rhodobacterales</taxon>
        <taxon>Roseobacteraceae</taxon>
        <taxon>Litoreibacter</taxon>
    </lineage>
</organism>
<feature type="transmembrane region" description="Helical" evidence="1">
    <location>
        <begin position="119"/>
        <end position="137"/>
    </location>
</feature>
<keyword evidence="1" id="KW-0472">Membrane</keyword>
<sequence>MSALGLGLIAAMCWGLHDILVRQVSQRAPLMASLMIVLVAGSVLQAALMLGTGAIAPVALEAAAYAALSGVFFLVASISLYGAFQRGPVRLVAPIIASYPVLSVGWAAFSGAAVSGLDWLAVLAIIAGVSVVAALSTDEAADTPPAGRTNVYALIASVGFAGTFAIGQVATEMASDLPVILITRLVSIALLAALMILRRLPFNPGRSAVPVLIAMGCLDGIALMAVLSAGGLPNAQYAAVAASVFGLLTIVMAWAFLRERMGVAQWAGCLVAFAGIGYLAL</sequence>
<evidence type="ECO:0000256" key="1">
    <source>
        <dbReference type="SAM" id="Phobius"/>
    </source>
</evidence>
<evidence type="ECO:0000259" key="2">
    <source>
        <dbReference type="Pfam" id="PF00892"/>
    </source>
</evidence>
<reference evidence="4" key="1">
    <citation type="submission" date="2016-11" db="EMBL/GenBank/DDBJ databases">
        <authorList>
            <person name="Varghese N."/>
            <person name="Submissions S."/>
        </authorList>
    </citation>
    <scope>NUCLEOTIDE SEQUENCE [LARGE SCALE GENOMIC DNA]</scope>
    <source>
        <strain evidence="4">DSM 100566</strain>
    </source>
</reference>
<keyword evidence="4" id="KW-1185">Reference proteome</keyword>
<feature type="transmembrane region" description="Helical" evidence="1">
    <location>
        <begin position="6"/>
        <end position="22"/>
    </location>
</feature>
<dbReference type="InterPro" id="IPR000620">
    <property type="entry name" value="EamA_dom"/>
</dbReference>
<feature type="transmembrane region" description="Helical" evidence="1">
    <location>
        <begin position="263"/>
        <end position="280"/>
    </location>
</feature>
<name>A0A1M4ZV38_9RHOB</name>
<gene>
    <name evidence="3" type="ORF">SAMN05444273_104322</name>
</gene>
<feature type="transmembrane region" description="Helical" evidence="1">
    <location>
        <begin position="177"/>
        <end position="197"/>
    </location>
</feature>
<dbReference type="SUPFAM" id="SSF103481">
    <property type="entry name" value="Multidrug resistance efflux transporter EmrE"/>
    <property type="match status" value="1"/>
</dbReference>
<feature type="transmembrane region" description="Helical" evidence="1">
    <location>
        <begin position="34"/>
        <end position="56"/>
    </location>
</feature>
<dbReference type="RefSeq" id="WP_073143646.1">
    <property type="nucleotide sequence ID" value="NZ_FQUV01000004.1"/>
</dbReference>
<feature type="transmembrane region" description="Helical" evidence="1">
    <location>
        <begin position="235"/>
        <end position="256"/>
    </location>
</feature>
<dbReference type="InterPro" id="IPR037185">
    <property type="entry name" value="EmrE-like"/>
</dbReference>
<evidence type="ECO:0000313" key="3">
    <source>
        <dbReference type="EMBL" id="SHF21466.1"/>
    </source>
</evidence>
<dbReference type="Proteomes" id="UP000184144">
    <property type="component" value="Unassembled WGS sequence"/>
</dbReference>
<feature type="transmembrane region" description="Helical" evidence="1">
    <location>
        <begin position="91"/>
        <end position="113"/>
    </location>
</feature>
<dbReference type="Pfam" id="PF00892">
    <property type="entry name" value="EamA"/>
    <property type="match status" value="2"/>
</dbReference>
<accession>A0A1M4ZV38</accession>
<feature type="domain" description="EamA" evidence="2">
    <location>
        <begin position="3"/>
        <end position="132"/>
    </location>
</feature>
<dbReference type="OrthoDB" id="7704317at2"/>
<evidence type="ECO:0000313" key="4">
    <source>
        <dbReference type="Proteomes" id="UP000184144"/>
    </source>
</evidence>
<feature type="transmembrane region" description="Helical" evidence="1">
    <location>
        <begin position="62"/>
        <end position="84"/>
    </location>
</feature>
<keyword evidence="1" id="KW-0812">Transmembrane</keyword>
<dbReference type="GO" id="GO:0016020">
    <property type="term" value="C:membrane"/>
    <property type="evidence" value="ECO:0007669"/>
    <property type="project" value="InterPro"/>
</dbReference>
<keyword evidence="1" id="KW-1133">Transmembrane helix</keyword>
<feature type="transmembrane region" description="Helical" evidence="1">
    <location>
        <begin position="149"/>
        <end position="171"/>
    </location>
</feature>
<dbReference type="EMBL" id="FQUV01000004">
    <property type="protein sequence ID" value="SHF21466.1"/>
    <property type="molecule type" value="Genomic_DNA"/>
</dbReference>